<protein>
    <submittedName>
        <fullName evidence="1">Uncharacterized protein</fullName>
    </submittedName>
</protein>
<accession>A0ACC2MVY0</accession>
<comment type="caution">
    <text evidence="1">The sequence shown here is derived from an EMBL/GenBank/DDBJ whole genome shotgun (WGS) entry which is preliminary data.</text>
</comment>
<reference evidence="1 2" key="1">
    <citation type="journal article" date="2022" name="Hortic Res">
        <title>A haplotype resolved chromosomal level avocado genome allows analysis of novel avocado genes.</title>
        <authorList>
            <person name="Nath O."/>
            <person name="Fletcher S.J."/>
            <person name="Hayward A."/>
            <person name="Shaw L.M."/>
            <person name="Masouleh A.K."/>
            <person name="Furtado A."/>
            <person name="Henry R.J."/>
            <person name="Mitter N."/>
        </authorList>
    </citation>
    <scope>NUCLEOTIDE SEQUENCE [LARGE SCALE GENOMIC DNA]</scope>
    <source>
        <strain evidence="2">cv. Hass</strain>
    </source>
</reference>
<keyword evidence="2" id="KW-1185">Reference proteome</keyword>
<name>A0ACC2MVY0_PERAE</name>
<proteinExistence type="predicted"/>
<evidence type="ECO:0000313" key="2">
    <source>
        <dbReference type="Proteomes" id="UP001234297"/>
    </source>
</evidence>
<sequence>MEGGEGCSTSRMGEEDSSLFDQFERLSFEIQLNQAILGRSYSEPTMLRFIAPPPPQPVFHRRNRSSSSRRFSTALKKLLKPIFGRKAQEVRKSQMPMGSRRVGRLADLFALELLGDL</sequence>
<gene>
    <name evidence="1" type="ORF">MRB53_002869</name>
</gene>
<dbReference type="Proteomes" id="UP001234297">
    <property type="component" value="Chromosome 1"/>
</dbReference>
<evidence type="ECO:0000313" key="1">
    <source>
        <dbReference type="EMBL" id="KAJ8649846.1"/>
    </source>
</evidence>
<organism evidence="1 2">
    <name type="scientific">Persea americana</name>
    <name type="common">Avocado</name>
    <dbReference type="NCBI Taxonomy" id="3435"/>
    <lineage>
        <taxon>Eukaryota</taxon>
        <taxon>Viridiplantae</taxon>
        <taxon>Streptophyta</taxon>
        <taxon>Embryophyta</taxon>
        <taxon>Tracheophyta</taxon>
        <taxon>Spermatophyta</taxon>
        <taxon>Magnoliopsida</taxon>
        <taxon>Magnoliidae</taxon>
        <taxon>Laurales</taxon>
        <taxon>Lauraceae</taxon>
        <taxon>Persea</taxon>
    </lineage>
</organism>
<dbReference type="EMBL" id="CM056809">
    <property type="protein sequence ID" value="KAJ8649846.1"/>
    <property type="molecule type" value="Genomic_DNA"/>
</dbReference>